<dbReference type="Gene3D" id="1.10.510.10">
    <property type="entry name" value="Transferase(Phosphotransferase) domain 1"/>
    <property type="match status" value="1"/>
</dbReference>
<evidence type="ECO:0000313" key="11">
    <source>
        <dbReference type="Proteomes" id="UP000501003"/>
    </source>
</evidence>
<feature type="region of interest" description="Disordered" evidence="7">
    <location>
        <begin position="449"/>
        <end position="480"/>
    </location>
</feature>
<keyword evidence="2 10" id="KW-0723">Serine/threonine-protein kinase</keyword>
<dbReference type="InterPro" id="IPR011009">
    <property type="entry name" value="Kinase-like_dom_sf"/>
</dbReference>
<dbReference type="RefSeq" id="WP_173494150.1">
    <property type="nucleotide sequence ID" value="NZ_CP054056.1"/>
</dbReference>
<protein>
    <recommendedName>
        <fullName evidence="1">non-specific serine/threonine protein kinase</fullName>
        <ecNumber evidence="1">2.7.11.1</ecNumber>
    </recommendedName>
</protein>
<evidence type="ECO:0000256" key="8">
    <source>
        <dbReference type="SAM" id="Phobius"/>
    </source>
</evidence>
<dbReference type="PROSITE" id="PS00108">
    <property type="entry name" value="PROTEIN_KINASE_ST"/>
    <property type="match status" value="1"/>
</dbReference>
<dbReference type="Proteomes" id="UP000501003">
    <property type="component" value="Chromosome"/>
</dbReference>
<keyword evidence="3" id="KW-0808">Transferase</keyword>
<keyword evidence="5 10" id="KW-0418">Kinase</keyword>
<dbReference type="InterPro" id="IPR000719">
    <property type="entry name" value="Prot_kinase_dom"/>
</dbReference>
<feature type="compositionally biased region" description="Low complexity" evidence="7">
    <location>
        <begin position="341"/>
        <end position="363"/>
    </location>
</feature>
<dbReference type="PANTHER" id="PTHR43289">
    <property type="entry name" value="MITOGEN-ACTIVATED PROTEIN KINASE KINASE KINASE 20-RELATED"/>
    <property type="match status" value="1"/>
</dbReference>
<name>A0A7D4UDQ2_9MICO</name>
<organism evidence="10 11">
    <name type="scientific">Aquiluna borgnonia</name>
    <dbReference type="NCBI Taxonomy" id="2499157"/>
    <lineage>
        <taxon>Bacteria</taxon>
        <taxon>Bacillati</taxon>
        <taxon>Actinomycetota</taxon>
        <taxon>Actinomycetes</taxon>
        <taxon>Micrococcales</taxon>
        <taxon>Microbacteriaceae</taxon>
        <taxon>Luna cluster</taxon>
        <taxon>Luna-1 subcluster</taxon>
        <taxon>Aquiluna</taxon>
    </lineage>
</organism>
<dbReference type="CDD" id="cd14014">
    <property type="entry name" value="STKc_PknB_like"/>
    <property type="match status" value="1"/>
</dbReference>
<reference evidence="10 11" key="1">
    <citation type="submission" date="2020-05" db="EMBL/GenBank/DDBJ databases">
        <title>Aquirufa sp. strain 15G-AUS-rot a new Aquirufa species.</title>
        <authorList>
            <person name="Pitt A."/>
            <person name="Hahn M.W."/>
        </authorList>
    </citation>
    <scope>NUCLEOTIDE SEQUENCE [LARGE SCALE GENOMIC DNA]</scope>
    <source>
        <strain evidence="10 11">15G-AUS-rot</strain>
    </source>
</reference>
<feature type="domain" description="Protein kinase" evidence="9">
    <location>
        <begin position="13"/>
        <end position="270"/>
    </location>
</feature>
<dbReference type="EC" id="2.7.11.1" evidence="1"/>
<sequence>MKPSVGQLYGERYRLQLRIAIGGMGEVWQAEDELILRQVAIKILKEEYLGDPMFLERFRTEAKSAALVEHEGIANIYDYGEDTGSAYLVMELVPGESMSRLIEREKKLSEERVLDIVAQTSRALAAAHARGLVHRDIKPGNLLITPEGKVKITDFGIARVGDQVPLTKTGQVMGTVQYLAPEQATGKTSTPATDLYSLGVVAYEALAGKRPFTGENQMAIAMAHINEMPPALPDSVDPRVQNLVLSCLAKKPSQRPESATSLAIRAEALLREKRKPRASAVFTTPDGYTENSATEVIPTDTAPLPRAPIVWPWVATLGLLGITAIVVIVAILSEPNTEDFPTPSSTVSPSQSSTQTPSTAPEATESDEVVAQTKLILRSDIIGENLSEVSARLAELGMNVNAIAGEEVPAGDSRARTVYAVSPTGNITVGTTIDVTYYVENVEDVPVVIPEPEVTDPGSESATVSEPVTETPSEEPSPTG</sequence>
<evidence type="ECO:0000256" key="2">
    <source>
        <dbReference type="ARBA" id="ARBA00022527"/>
    </source>
</evidence>
<evidence type="ECO:0000256" key="5">
    <source>
        <dbReference type="ARBA" id="ARBA00022777"/>
    </source>
</evidence>
<feature type="region of interest" description="Disordered" evidence="7">
    <location>
        <begin position="338"/>
        <end position="367"/>
    </location>
</feature>
<gene>
    <name evidence="10" type="ORF">HRU87_06820</name>
</gene>
<evidence type="ECO:0000256" key="7">
    <source>
        <dbReference type="SAM" id="MobiDB-lite"/>
    </source>
</evidence>
<dbReference type="AlphaFoldDB" id="A0A7D4UDQ2"/>
<evidence type="ECO:0000256" key="1">
    <source>
        <dbReference type="ARBA" id="ARBA00012513"/>
    </source>
</evidence>
<evidence type="ECO:0000256" key="3">
    <source>
        <dbReference type="ARBA" id="ARBA00022679"/>
    </source>
</evidence>
<dbReference type="KEGG" id="aqg:HRU87_06820"/>
<evidence type="ECO:0000256" key="4">
    <source>
        <dbReference type="ARBA" id="ARBA00022741"/>
    </source>
</evidence>
<keyword evidence="4" id="KW-0547">Nucleotide-binding</keyword>
<dbReference type="PANTHER" id="PTHR43289:SF6">
    <property type="entry name" value="SERINE_THREONINE-PROTEIN KINASE NEKL-3"/>
    <property type="match status" value="1"/>
</dbReference>
<keyword evidence="8" id="KW-0472">Membrane</keyword>
<proteinExistence type="predicted"/>
<dbReference type="EMBL" id="CP054056">
    <property type="protein sequence ID" value="QKJ25854.1"/>
    <property type="molecule type" value="Genomic_DNA"/>
</dbReference>
<keyword evidence="8" id="KW-0812">Transmembrane</keyword>
<dbReference type="Gene3D" id="3.30.200.20">
    <property type="entry name" value="Phosphorylase Kinase, domain 1"/>
    <property type="match status" value="1"/>
</dbReference>
<accession>A0A7D4UDQ2</accession>
<dbReference type="SMART" id="SM00220">
    <property type="entry name" value="S_TKc"/>
    <property type="match status" value="1"/>
</dbReference>
<dbReference type="GO" id="GO:0005524">
    <property type="term" value="F:ATP binding"/>
    <property type="evidence" value="ECO:0007669"/>
    <property type="project" value="UniProtKB-KW"/>
</dbReference>
<evidence type="ECO:0000256" key="6">
    <source>
        <dbReference type="ARBA" id="ARBA00022840"/>
    </source>
</evidence>
<dbReference type="SUPFAM" id="SSF56112">
    <property type="entry name" value="Protein kinase-like (PK-like)"/>
    <property type="match status" value="1"/>
</dbReference>
<dbReference type="Pfam" id="PF00069">
    <property type="entry name" value="Pkinase"/>
    <property type="match status" value="1"/>
</dbReference>
<keyword evidence="6" id="KW-0067">ATP-binding</keyword>
<dbReference type="FunFam" id="1.10.510.10:FF:000021">
    <property type="entry name" value="Serine/threonine protein kinase"/>
    <property type="match status" value="1"/>
</dbReference>
<dbReference type="GO" id="GO:0004674">
    <property type="term" value="F:protein serine/threonine kinase activity"/>
    <property type="evidence" value="ECO:0007669"/>
    <property type="project" value="UniProtKB-KW"/>
</dbReference>
<dbReference type="InterPro" id="IPR008271">
    <property type="entry name" value="Ser/Thr_kinase_AS"/>
</dbReference>
<feature type="transmembrane region" description="Helical" evidence="8">
    <location>
        <begin position="310"/>
        <end position="332"/>
    </location>
</feature>
<dbReference type="PROSITE" id="PS50011">
    <property type="entry name" value="PROTEIN_KINASE_DOM"/>
    <property type="match status" value="1"/>
</dbReference>
<keyword evidence="8" id="KW-1133">Transmembrane helix</keyword>
<evidence type="ECO:0000259" key="9">
    <source>
        <dbReference type="PROSITE" id="PS50011"/>
    </source>
</evidence>
<evidence type="ECO:0000313" key="10">
    <source>
        <dbReference type="EMBL" id="QKJ25854.1"/>
    </source>
</evidence>
<keyword evidence="11" id="KW-1185">Reference proteome</keyword>